<dbReference type="STRING" id="888268.A0A1E5W598"/>
<evidence type="ECO:0000259" key="2">
    <source>
        <dbReference type="Pfam" id="PF13968"/>
    </source>
</evidence>
<dbReference type="Proteomes" id="UP000095767">
    <property type="component" value="Unassembled WGS sequence"/>
</dbReference>
<dbReference type="Pfam" id="PF13968">
    <property type="entry name" value="DUF4220"/>
    <property type="match status" value="1"/>
</dbReference>
<dbReference type="InterPro" id="IPR025315">
    <property type="entry name" value="DUF4220"/>
</dbReference>
<dbReference type="AlphaFoldDB" id="A0A1E5W598"/>
<organism evidence="3 4">
    <name type="scientific">Dichanthelium oligosanthes</name>
    <dbReference type="NCBI Taxonomy" id="888268"/>
    <lineage>
        <taxon>Eukaryota</taxon>
        <taxon>Viridiplantae</taxon>
        <taxon>Streptophyta</taxon>
        <taxon>Embryophyta</taxon>
        <taxon>Tracheophyta</taxon>
        <taxon>Spermatophyta</taxon>
        <taxon>Magnoliopsida</taxon>
        <taxon>Liliopsida</taxon>
        <taxon>Poales</taxon>
        <taxon>Poaceae</taxon>
        <taxon>PACMAD clade</taxon>
        <taxon>Panicoideae</taxon>
        <taxon>Panicodae</taxon>
        <taxon>Paniceae</taxon>
        <taxon>Dichantheliinae</taxon>
        <taxon>Dichanthelium</taxon>
    </lineage>
</organism>
<feature type="transmembrane region" description="Helical" evidence="1">
    <location>
        <begin position="31"/>
        <end position="51"/>
    </location>
</feature>
<keyword evidence="1" id="KW-0472">Membrane</keyword>
<sequence length="572" mass="65432">MIAVYALGYISQHKDATIALETIRGTHPLSFFWAPFLLIHLGGQDTITAFAMEDNNLWLRHLLNLVVQVVLSLYVFWKSIGKHSVELLISGIFLFIAGIIKYGERIWSLKCGSFKSLESSTGDHCKHQFPELIDGDVGYSNTVCTGLRSMLDVLNFFSGRTLFVGDNMRFGREGLGTWLPNKVLKVLGIELGMMYDDLYTKALVLRTRSGITLRCISQLSSMVAFILFLAGKKHKYSRADIAITYSLFVGSFFLELCAVFIFMMSPWTWAWLKARKYDRLARFSWSLFSSGLIGWPEKKPLWSNAMGQYNLRGWFEGSGQPKSCGQRVMNMTRKLAILVGVKKEKIFWVSKLLDTEYVKADKVMECLTEAASFFIRQPYEFEKTREWPNLDPFLRHAQVFYIADFGLAIVFMHMVTELHLSKYPCLDIEEDVAADIDVLVEVCQKLSRYMMHLLLTLPSLLPLNASAVATLKRWQADMLENDIMTELKEFDPQPSKEALEEIKDVWVRLIIYAAAKSQPEIHAAQLARGGEPLTFVWLQLAHYNCGDFGFSRIELTRDRSKHSIFYVLQLHG</sequence>
<evidence type="ECO:0000256" key="1">
    <source>
        <dbReference type="SAM" id="Phobius"/>
    </source>
</evidence>
<keyword evidence="1" id="KW-1133">Transmembrane helix</keyword>
<evidence type="ECO:0000313" key="3">
    <source>
        <dbReference type="EMBL" id="OEL32603.1"/>
    </source>
</evidence>
<evidence type="ECO:0000313" key="4">
    <source>
        <dbReference type="Proteomes" id="UP000095767"/>
    </source>
</evidence>
<keyword evidence="1" id="KW-0812">Transmembrane</keyword>
<dbReference type="Pfam" id="PF04578">
    <property type="entry name" value="DUF594"/>
    <property type="match status" value="1"/>
</dbReference>
<feature type="transmembrane region" description="Helical" evidence="1">
    <location>
        <begin position="83"/>
        <end position="100"/>
    </location>
</feature>
<gene>
    <name evidence="3" type="ORF">BAE44_0006378</name>
</gene>
<protein>
    <recommendedName>
        <fullName evidence="2">DUF4220 domain-containing protein</fullName>
    </recommendedName>
</protein>
<feature type="transmembrane region" description="Helical" evidence="1">
    <location>
        <begin position="58"/>
        <end position="77"/>
    </location>
</feature>
<name>A0A1E5W598_9POAL</name>
<accession>A0A1E5W598</accession>
<proteinExistence type="predicted"/>
<keyword evidence="4" id="KW-1185">Reference proteome</keyword>
<feature type="transmembrane region" description="Helical" evidence="1">
    <location>
        <begin position="242"/>
        <end position="272"/>
    </location>
</feature>
<reference evidence="3 4" key="1">
    <citation type="submission" date="2016-09" db="EMBL/GenBank/DDBJ databases">
        <title>The draft genome of Dichanthelium oligosanthes: A C3 panicoid grass species.</title>
        <authorList>
            <person name="Studer A.J."/>
            <person name="Schnable J.C."/>
            <person name="Brutnell T.P."/>
        </authorList>
    </citation>
    <scope>NUCLEOTIDE SEQUENCE [LARGE SCALE GENOMIC DNA]</scope>
    <source>
        <strain evidence="4">cv. Kellogg 1175</strain>
        <tissue evidence="3">Leaf</tissue>
    </source>
</reference>
<feature type="domain" description="DUF4220" evidence="2">
    <location>
        <begin position="2"/>
        <end position="311"/>
    </location>
</feature>
<comment type="caution">
    <text evidence="3">The sequence shown here is derived from an EMBL/GenBank/DDBJ whole genome shotgun (WGS) entry which is preliminary data.</text>
</comment>
<dbReference type="OrthoDB" id="668728at2759"/>
<dbReference type="EMBL" id="LWDX02020786">
    <property type="protein sequence ID" value="OEL32603.1"/>
    <property type="molecule type" value="Genomic_DNA"/>
</dbReference>
<feature type="transmembrane region" description="Helical" evidence="1">
    <location>
        <begin position="211"/>
        <end position="230"/>
    </location>
</feature>
<dbReference type="InterPro" id="IPR007658">
    <property type="entry name" value="DUF594"/>
</dbReference>
<dbReference type="PANTHER" id="PTHR31325">
    <property type="entry name" value="OS01G0798800 PROTEIN-RELATED"/>
    <property type="match status" value="1"/>
</dbReference>